<evidence type="ECO:0000313" key="2">
    <source>
        <dbReference type="Proteomes" id="UP000828390"/>
    </source>
</evidence>
<dbReference type="GO" id="GO:0031410">
    <property type="term" value="C:cytoplasmic vesicle"/>
    <property type="evidence" value="ECO:0007669"/>
    <property type="project" value="TreeGrafter"/>
</dbReference>
<proteinExistence type="predicted"/>
<dbReference type="PANTHER" id="PTHR46715">
    <property type="entry name" value="1-PHOSPHATIDYLINOSITOL 3-PHOSPHATE 5-KINASE"/>
    <property type="match status" value="1"/>
</dbReference>
<accession>A0A9D4BWZ5</accession>
<dbReference type="AlphaFoldDB" id="A0A9D4BWZ5"/>
<dbReference type="GO" id="GO:0000285">
    <property type="term" value="F:1-phosphatidylinositol-3-phosphate 5-kinase activity"/>
    <property type="evidence" value="ECO:0007669"/>
    <property type="project" value="InterPro"/>
</dbReference>
<dbReference type="GO" id="GO:0090385">
    <property type="term" value="P:phagosome-lysosome fusion"/>
    <property type="evidence" value="ECO:0007669"/>
    <property type="project" value="TreeGrafter"/>
</dbReference>
<dbReference type="EMBL" id="JAIWYP010000014">
    <property type="protein sequence ID" value="KAH3709788.1"/>
    <property type="molecule type" value="Genomic_DNA"/>
</dbReference>
<reference evidence="1" key="2">
    <citation type="submission" date="2020-11" db="EMBL/GenBank/DDBJ databases">
        <authorList>
            <person name="McCartney M.A."/>
            <person name="Auch B."/>
            <person name="Kono T."/>
            <person name="Mallez S."/>
            <person name="Becker A."/>
            <person name="Gohl D.M."/>
            <person name="Silverstein K.A.T."/>
            <person name="Koren S."/>
            <person name="Bechman K.B."/>
            <person name="Herman A."/>
            <person name="Abrahante J.E."/>
            <person name="Garbe J."/>
        </authorList>
    </citation>
    <scope>NUCLEOTIDE SEQUENCE</scope>
    <source>
        <strain evidence="1">Duluth1</strain>
        <tissue evidence="1">Whole animal</tissue>
    </source>
</reference>
<reference evidence="1" key="1">
    <citation type="journal article" date="2019" name="bioRxiv">
        <title>The Genome of the Zebra Mussel, Dreissena polymorpha: A Resource for Invasive Species Research.</title>
        <authorList>
            <person name="McCartney M.A."/>
            <person name="Auch B."/>
            <person name="Kono T."/>
            <person name="Mallez S."/>
            <person name="Zhang Y."/>
            <person name="Obille A."/>
            <person name="Becker A."/>
            <person name="Abrahante J.E."/>
            <person name="Garbe J."/>
            <person name="Badalamenti J.P."/>
            <person name="Herman A."/>
            <person name="Mangelson H."/>
            <person name="Liachko I."/>
            <person name="Sullivan S."/>
            <person name="Sone E.D."/>
            <person name="Koren S."/>
            <person name="Silverstein K.A.T."/>
            <person name="Beckman K.B."/>
            <person name="Gohl D.M."/>
        </authorList>
    </citation>
    <scope>NUCLEOTIDE SEQUENCE</scope>
    <source>
        <strain evidence="1">Duluth1</strain>
        <tissue evidence="1">Whole animal</tissue>
    </source>
</reference>
<comment type="caution">
    <text evidence="1">The sequence shown here is derived from an EMBL/GenBank/DDBJ whole genome shotgun (WGS) entry which is preliminary data.</text>
</comment>
<sequence>MSEETWNLSFARYLELRFHGDKFVRRNGLDTGCYHSLHHDNFQYFGLKDTVAAFKLVVFVTLN</sequence>
<gene>
    <name evidence="1" type="ORF">DPMN_069253</name>
</gene>
<dbReference type="Proteomes" id="UP000828390">
    <property type="component" value="Unassembled WGS sequence"/>
</dbReference>
<protein>
    <submittedName>
        <fullName evidence="1">Uncharacterized protein</fullName>
    </submittedName>
</protein>
<dbReference type="InterPro" id="IPR043548">
    <property type="entry name" value="PIKfyve"/>
</dbReference>
<dbReference type="GO" id="GO:0032438">
    <property type="term" value="P:melanosome organization"/>
    <property type="evidence" value="ECO:0007669"/>
    <property type="project" value="TreeGrafter"/>
</dbReference>
<dbReference type="GO" id="GO:0052810">
    <property type="term" value="F:1-phosphatidylinositol-5-kinase activity"/>
    <property type="evidence" value="ECO:0007669"/>
    <property type="project" value="TreeGrafter"/>
</dbReference>
<name>A0A9D4BWZ5_DREPO</name>
<organism evidence="1 2">
    <name type="scientific">Dreissena polymorpha</name>
    <name type="common">Zebra mussel</name>
    <name type="synonym">Mytilus polymorpha</name>
    <dbReference type="NCBI Taxonomy" id="45954"/>
    <lineage>
        <taxon>Eukaryota</taxon>
        <taxon>Metazoa</taxon>
        <taxon>Spiralia</taxon>
        <taxon>Lophotrochozoa</taxon>
        <taxon>Mollusca</taxon>
        <taxon>Bivalvia</taxon>
        <taxon>Autobranchia</taxon>
        <taxon>Heteroconchia</taxon>
        <taxon>Euheterodonta</taxon>
        <taxon>Imparidentia</taxon>
        <taxon>Neoheterodontei</taxon>
        <taxon>Myida</taxon>
        <taxon>Dreissenoidea</taxon>
        <taxon>Dreissenidae</taxon>
        <taxon>Dreissena</taxon>
    </lineage>
</organism>
<dbReference type="GO" id="GO:1903426">
    <property type="term" value="P:regulation of reactive oxygen species biosynthetic process"/>
    <property type="evidence" value="ECO:0007669"/>
    <property type="project" value="TreeGrafter"/>
</dbReference>
<evidence type="ECO:0000313" key="1">
    <source>
        <dbReference type="EMBL" id="KAH3709788.1"/>
    </source>
</evidence>
<keyword evidence="2" id="KW-1185">Reference proteome</keyword>
<dbReference type="PANTHER" id="PTHR46715:SF1">
    <property type="entry name" value="1-PHOSPHATIDYLINOSITOL 3-PHOSPHATE 5-KINASE"/>
    <property type="match status" value="1"/>
</dbReference>
<dbReference type="GO" id="GO:0012506">
    <property type="term" value="C:vesicle membrane"/>
    <property type="evidence" value="ECO:0007669"/>
    <property type="project" value="TreeGrafter"/>
</dbReference>